<feature type="transmembrane region" description="Helical" evidence="9">
    <location>
        <begin position="299"/>
        <end position="321"/>
    </location>
</feature>
<dbReference type="Gene3D" id="3.40.50.2300">
    <property type="match status" value="2"/>
</dbReference>
<proteinExistence type="predicted"/>
<feature type="transmembrane region" description="Helical" evidence="9">
    <location>
        <begin position="333"/>
        <end position="351"/>
    </location>
</feature>
<keyword evidence="7" id="KW-0325">Glycoprotein</keyword>
<name>A0ABD3NZP8_9STRA</name>
<comment type="subcellular location">
    <subcellularLocation>
        <location evidence="1">Membrane</location>
        <topology evidence="1">Multi-pass membrane protein</topology>
    </subcellularLocation>
</comment>
<evidence type="ECO:0000256" key="1">
    <source>
        <dbReference type="ARBA" id="ARBA00004141"/>
    </source>
</evidence>
<keyword evidence="3 9" id="KW-1133">Transmembrane helix</keyword>
<evidence type="ECO:0000256" key="3">
    <source>
        <dbReference type="ARBA" id="ARBA00022989"/>
    </source>
</evidence>
<feature type="transmembrane region" description="Helical" evidence="9">
    <location>
        <begin position="531"/>
        <end position="553"/>
    </location>
</feature>
<organism evidence="11 12">
    <name type="scientific">Cyclotella cryptica</name>
    <dbReference type="NCBI Taxonomy" id="29204"/>
    <lineage>
        <taxon>Eukaryota</taxon>
        <taxon>Sar</taxon>
        <taxon>Stramenopiles</taxon>
        <taxon>Ochrophyta</taxon>
        <taxon>Bacillariophyta</taxon>
        <taxon>Coscinodiscophyceae</taxon>
        <taxon>Thalassiosirophycidae</taxon>
        <taxon>Stephanodiscales</taxon>
        <taxon>Stephanodiscaceae</taxon>
        <taxon>Cyclotella</taxon>
    </lineage>
</organism>
<dbReference type="Pfam" id="PF13407">
    <property type="entry name" value="Peripla_BP_4"/>
    <property type="match status" value="1"/>
</dbReference>
<keyword evidence="5 9" id="KW-0472">Membrane</keyword>
<dbReference type="Proteomes" id="UP001516023">
    <property type="component" value="Unassembled WGS sequence"/>
</dbReference>
<dbReference type="InterPro" id="IPR002455">
    <property type="entry name" value="GPCR3_GABA-B"/>
</dbReference>
<sequence>MSPQPYKFAVVPKSTNSFFAEIEWGCLQAASELNVTCHYTGTPVEDYASQAALIEELVDSAKYAGLALSVINTTSAAAVIAKARNVGMAVVTFDSDAPDSERQAYIGTDNLAFGDQLGKVLLQIDPTGGTYGVITGAGPNLRDRERGLRERLAGTKWKEASNGSPKYAMDDANMALEQMWEFSQDANIDTVIPLGGWPMFNETGWKEFVNANRNKFKTLVVADATDNQLTLLKQRYVNGLVGQLPFVMGYQSMEVLNKLASGQATSEVVMGTNLLQVLNVPLALPPLTVDANYLGNLVYLGYLVCAIITMASLGFAVWTGLQRKDATVKAAQPPFLIMICVGTLIMGYALIPLSFDDKNSSQEACSRACIAVPWFLSIGFTVCFSALFSKTWRLNKVILSAQRFQRIIVRPSDVLLPFLGLLIANFVILLCWTIIDPLHFDRHDVPGTDDWNRVIATYGHCNSSSSAVYLILLGLVNFTAILLANYQAYRGRHIQTAFSESKYIFVINICILQACIFGVPMLVVTKDIPQGFYVVMVLLVAIITLPVLLLIFVPKLLYWREENQGNPSAQEGHPNMAKRCYSVGHIISSHHQNNGVALSRRISAAN</sequence>
<evidence type="ECO:0000313" key="12">
    <source>
        <dbReference type="Proteomes" id="UP001516023"/>
    </source>
</evidence>
<dbReference type="CDD" id="cd15047">
    <property type="entry name" value="7tmC_GABA-B-like"/>
    <property type="match status" value="1"/>
</dbReference>
<accession>A0ABD3NZP8</accession>
<feature type="domain" description="G-protein coupled receptors family 3 profile" evidence="10">
    <location>
        <begin position="368"/>
        <end position="556"/>
    </location>
</feature>
<dbReference type="AlphaFoldDB" id="A0ABD3NZP8"/>
<keyword evidence="12" id="KW-1185">Reference proteome</keyword>
<evidence type="ECO:0000259" key="10">
    <source>
        <dbReference type="PROSITE" id="PS50259"/>
    </source>
</evidence>
<dbReference type="GO" id="GO:0016020">
    <property type="term" value="C:membrane"/>
    <property type="evidence" value="ECO:0007669"/>
    <property type="project" value="UniProtKB-SubCell"/>
</dbReference>
<evidence type="ECO:0000256" key="7">
    <source>
        <dbReference type="ARBA" id="ARBA00023180"/>
    </source>
</evidence>
<dbReference type="PANTHER" id="PTHR10519">
    <property type="entry name" value="GABA-B RECEPTOR"/>
    <property type="match status" value="1"/>
</dbReference>
<dbReference type="PROSITE" id="PS50259">
    <property type="entry name" value="G_PROTEIN_RECEP_F3_4"/>
    <property type="match status" value="1"/>
</dbReference>
<dbReference type="Pfam" id="PF00003">
    <property type="entry name" value="7tm_3"/>
    <property type="match status" value="1"/>
</dbReference>
<comment type="caution">
    <text evidence="11">The sequence shown here is derived from an EMBL/GenBank/DDBJ whole genome shotgun (WGS) entry which is preliminary data.</text>
</comment>
<keyword evidence="6" id="KW-0675">Receptor</keyword>
<dbReference type="PANTHER" id="PTHR10519:SF20">
    <property type="entry name" value="G-PROTEIN COUPLED RECEPTOR 156-RELATED"/>
    <property type="match status" value="1"/>
</dbReference>
<feature type="transmembrane region" description="Helical" evidence="9">
    <location>
        <begin position="371"/>
        <end position="393"/>
    </location>
</feature>
<dbReference type="InterPro" id="IPR017978">
    <property type="entry name" value="GPCR_3_C"/>
</dbReference>
<feature type="transmembrane region" description="Helical" evidence="9">
    <location>
        <begin position="414"/>
        <end position="435"/>
    </location>
</feature>
<evidence type="ECO:0000256" key="2">
    <source>
        <dbReference type="ARBA" id="ARBA00022692"/>
    </source>
</evidence>
<dbReference type="EMBL" id="JABMIG020000342">
    <property type="protein sequence ID" value="KAL3780646.1"/>
    <property type="molecule type" value="Genomic_DNA"/>
</dbReference>
<dbReference type="InterPro" id="IPR025997">
    <property type="entry name" value="SBP_2_dom"/>
</dbReference>
<protein>
    <recommendedName>
        <fullName evidence="10">G-protein coupled receptors family 3 profile domain-containing protein</fullName>
    </recommendedName>
</protein>
<reference evidence="11 12" key="1">
    <citation type="journal article" date="2020" name="G3 (Bethesda)">
        <title>Improved Reference Genome for Cyclotella cryptica CCMP332, a Model for Cell Wall Morphogenesis, Salinity Adaptation, and Lipid Production in Diatoms (Bacillariophyta).</title>
        <authorList>
            <person name="Roberts W.R."/>
            <person name="Downey K.M."/>
            <person name="Ruck E.C."/>
            <person name="Traller J.C."/>
            <person name="Alverson A.J."/>
        </authorList>
    </citation>
    <scope>NUCLEOTIDE SEQUENCE [LARGE SCALE GENOMIC DNA]</scope>
    <source>
        <strain evidence="11 12">CCMP332</strain>
    </source>
</reference>
<evidence type="ECO:0000256" key="8">
    <source>
        <dbReference type="ARBA" id="ARBA00023224"/>
    </source>
</evidence>
<gene>
    <name evidence="11" type="ORF">HJC23_000116</name>
</gene>
<evidence type="ECO:0000256" key="9">
    <source>
        <dbReference type="SAM" id="Phobius"/>
    </source>
</evidence>
<dbReference type="InterPro" id="IPR028082">
    <property type="entry name" value="Peripla_BP_I"/>
</dbReference>
<feature type="transmembrane region" description="Helical" evidence="9">
    <location>
        <begin position="467"/>
        <end position="484"/>
    </location>
</feature>
<keyword evidence="8" id="KW-0807">Transducer</keyword>
<feature type="transmembrane region" description="Helical" evidence="9">
    <location>
        <begin position="505"/>
        <end position="525"/>
    </location>
</feature>
<evidence type="ECO:0000256" key="6">
    <source>
        <dbReference type="ARBA" id="ARBA00023170"/>
    </source>
</evidence>
<dbReference type="GO" id="GO:0004930">
    <property type="term" value="F:G protein-coupled receptor activity"/>
    <property type="evidence" value="ECO:0007669"/>
    <property type="project" value="UniProtKB-KW"/>
</dbReference>
<evidence type="ECO:0000256" key="4">
    <source>
        <dbReference type="ARBA" id="ARBA00023040"/>
    </source>
</evidence>
<evidence type="ECO:0000313" key="11">
    <source>
        <dbReference type="EMBL" id="KAL3780646.1"/>
    </source>
</evidence>
<keyword evidence="4" id="KW-0297">G-protein coupled receptor</keyword>
<evidence type="ECO:0000256" key="5">
    <source>
        <dbReference type="ARBA" id="ARBA00023136"/>
    </source>
</evidence>
<keyword evidence="2 9" id="KW-0812">Transmembrane</keyword>
<dbReference type="SUPFAM" id="SSF53822">
    <property type="entry name" value="Periplasmic binding protein-like I"/>
    <property type="match status" value="1"/>
</dbReference>